<dbReference type="EMBL" id="SLXV01000003">
    <property type="protein sequence ID" value="TCP70198.1"/>
    <property type="molecule type" value="Genomic_DNA"/>
</dbReference>
<dbReference type="InterPro" id="IPR050109">
    <property type="entry name" value="HTH-type_TetR-like_transc_reg"/>
</dbReference>
<evidence type="ECO:0000256" key="2">
    <source>
        <dbReference type="ARBA" id="ARBA00023125"/>
    </source>
</evidence>
<dbReference type="PROSITE" id="PS50977">
    <property type="entry name" value="HTH_TETR_2"/>
    <property type="match status" value="1"/>
</dbReference>
<dbReference type="SUPFAM" id="SSF46689">
    <property type="entry name" value="Homeodomain-like"/>
    <property type="match status" value="1"/>
</dbReference>
<reference evidence="6 7" key="1">
    <citation type="submission" date="2019-03" db="EMBL/GenBank/DDBJ databases">
        <title>Genomic Encyclopedia of Type Strains, Phase IV (KMG-IV): sequencing the most valuable type-strain genomes for metagenomic binning, comparative biology and taxonomic classification.</title>
        <authorList>
            <person name="Goeker M."/>
        </authorList>
    </citation>
    <scope>NUCLEOTIDE SEQUENCE [LARGE SCALE GENOMIC DNA]</scope>
    <source>
        <strain evidence="6 7">DSM 46831</strain>
    </source>
</reference>
<dbReference type="InterPro" id="IPR036271">
    <property type="entry name" value="Tet_transcr_reg_TetR-rel_C_sf"/>
</dbReference>
<evidence type="ECO:0000313" key="7">
    <source>
        <dbReference type="Proteomes" id="UP000294746"/>
    </source>
</evidence>
<dbReference type="PANTHER" id="PTHR30055">
    <property type="entry name" value="HTH-TYPE TRANSCRIPTIONAL REGULATOR RUTR"/>
    <property type="match status" value="1"/>
</dbReference>
<dbReference type="GO" id="GO:0003700">
    <property type="term" value="F:DNA-binding transcription factor activity"/>
    <property type="evidence" value="ECO:0007669"/>
    <property type="project" value="TreeGrafter"/>
</dbReference>
<dbReference type="GO" id="GO:0000976">
    <property type="term" value="F:transcription cis-regulatory region binding"/>
    <property type="evidence" value="ECO:0007669"/>
    <property type="project" value="TreeGrafter"/>
</dbReference>
<dbReference type="OrthoDB" id="9780824at2"/>
<dbReference type="SUPFAM" id="SSF48498">
    <property type="entry name" value="Tetracyclin repressor-like, C-terminal domain"/>
    <property type="match status" value="1"/>
</dbReference>
<comment type="caution">
    <text evidence="6">The sequence shown here is derived from an EMBL/GenBank/DDBJ whole genome shotgun (WGS) entry which is preliminary data.</text>
</comment>
<sequence length="199" mass="22524">MRHQKVDVILQAAVEVFSDQGFDQAKMDDIAQAAGVAKGTIYYHFKSKEDLFTGLMDEGMEKLIGCAKRHIDSEDSPVDQMHGLIRAHSQFFMENGKLAKLLLNEAFGTKERQQKFRASIREYIQLIELLIERGIATGDFQFDYPSEMAIAIFGAGSVLVLHKLYALEDNAWTSEESEEVTQMIIQSLSQLVFRSLLIK</sequence>
<protein>
    <submittedName>
        <fullName evidence="6">TetR family transcriptional regulator</fullName>
    </submittedName>
</protein>
<feature type="DNA-binding region" description="H-T-H motif" evidence="4">
    <location>
        <begin position="26"/>
        <end position="45"/>
    </location>
</feature>
<dbReference type="InterPro" id="IPR009057">
    <property type="entry name" value="Homeodomain-like_sf"/>
</dbReference>
<evidence type="ECO:0000256" key="3">
    <source>
        <dbReference type="ARBA" id="ARBA00023163"/>
    </source>
</evidence>
<dbReference type="AlphaFoldDB" id="A0A4R2SBR5"/>
<dbReference type="Pfam" id="PF17932">
    <property type="entry name" value="TetR_C_24"/>
    <property type="match status" value="1"/>
</dbReference>
<dbReference type="Pfam" id="PF00440">
    <property type="entry name" value="TetR_N"/>
    <property type="match status" value="1"/>
</dbReference>
<keyword evidence="2 4" id="KW-0238">DNA-binding</keyword>
<evidence type="ECO:0000313" key="6">
    <source>
        <dbReference type="EMBL" id="TCP70198.1"/>
    </source>
</evidence>
<name>A0A4R2SBR5_9BACL</name>
<organism evidence="6 7">
    <name type="scientific">Baia soyae</name>
    <dbReference type="NCBI Taxonomy" id="1544746"/>
    <lineage>
        <taxon>Bacteria</taxon>
        <taxon>Bacillati</taxon>
        <taxon>Bacillota</taxon>
        <taxon>Bacilli</taxon>
        <taxon>Bacillales</taxon>
        <taxon>Thermoactinomycetaceae</taxon>
        <taxon>Baia</taxon>
    </lineage>
</organism>
<feature type="domain" description="HTH tetR-type" evidence="5">
    <location>
        <begin position="3"/>
        <end position="63"/>
    </location>
</feature>
<dbReference type="RefSeq" id="WP_131847681.1">
    <property type="nucleotide sequence ID" value="NZ_SLXV01000003.1"/>
</dbReference>
<dbReference type="Gene3D" id="1.10.357.10">
    <property type="entry name" value="Tetracycline Repressor, domain 2"/>
    <property type="match status" value="1"/>
</dbReference>
<proteinExistence type="predicted"/>
<keyword evidence="7" id="KW-1185">Reference proteome</keyword>
<dbReference type="FunFam" id="1.10.10.60:FF:000141">
    <property type="entry name" value="TetR family transcriptional regulator"/>
    <property type="match status" value="1"/>
</dbReference>
<keyword evidence="1" id="KW-0805">Transcription regulation</keyword>
<gene>
    <name evidence="6" type="ORF">EDD57_10310</name>
</gene>
<dbReference type="Gene3D" id="1.10.10.60">
    <property type="entry name" value="Homeodomain-like"/>
    <property type="match status" value="1"/>
</dbReference>
<evidence type="ECO:0000256" key="4">
    <source>
        <dbReference type="PROSITE-ProRule" id="PRU00335"/>
    </source>
</evidence>
<evidence type="ECO:0000259" key="5">
    <source>
        <dbReference type="PROSITE" id="PS50977"/>
    </source>
</evidence>
<dbReference type="PANTHER" id="PTHR30055:SF234">
    <property type="entry name" value="HTH-TYPE TRANSCRIPTIONAL REGULATOR BETI"/>
    <property type="match status" value="1"/>
</dbReference>
<keyword evidence="3" id="KW-0804">Transcription</keyword>
<dbReference type="InterPro" id="IPR041490">
    <property type="entry name" value="KstR2_TetR_C"/>
</dbReference>
<dbReference type="PRINTS" id="PR00455">
    <property type="entry name" value="HTHTETR"/>
</dbReference>
<evidence type="ECO:0000256" key="1">
    <source>
        <dbReference type="ARBA" id="ARBA00023015"/>
    </source>
</evidence>
<dbReference type="Proteomes" id="UP000294746">
    <property type="component" value="Unassembled WGS sequence"/>
</dbReference>
<dbReference type="GO" id="GO:0045892">
    <property type="term" value="P:negative regulation of DNA-templated transcription"/>
    <property type="evidence" value="ECO:0007669"/>
    <property type="project" value="UniProtKB-ARBA"/>
</dbReference>
<accession>A0A4R2SBR5</accession>
<dbReference type="InterPro" id="IPR001647">
    <property type="entry name" value="HTH_TetR"/>
</dbReference>